<dbReference type="AlphaFoldDB" id="A0AAN7T8X7"/>
<dbReference type="PROSITE" id="PS50181">
    <property type="entry name" value="FBOX"/>
    <property type="match status" value="1"/>
</dbReference>
<evidence type="ECO:0000256" key="1">
    <source>
        <dbReference type="SAM" id="MobiDB-lite"/>
    </source>
</evidence>
<gene>
    <name evidence="3" type="ORF">LTR05_001266</name>
</gene>
<dbReference type="Proteomes" id="UP001309876">
    <property type="component" value="Unassembled WGS sequence"/>
</dbReference>
<accession>A0AAN7T8X7</accession>
<dbReference type="SUPFAM" id="SSF81383">
    <property type="entry name" value="F-box domain"/>
    <property type="match status" value="1"/>
</dbReference>
<dbReference type="InterPro" id="IPR001810">
    <property type="entry name" value="F-box_dom"/>
</dbReference>
<reference evidence="3 4" key="1">
    <citation type="submission" date="2023-08" db="EMBL/GenBank/DDBJ databases">
        <title>Black Yeasts Isolated from many extreme environments.</title>
        <authorList>
            <person name="Coleine C."/>
            <person name="Stajich J.E."/>
            <person name="Selbmann L."/>
        </authorList>
    </citation>
    <scope>NUCLEOTIDE SEQUENCE [LARGE SCALE GENOMIC DNA]</scope>
    <source>
        <strain evidence="3 4">CCFEE 5910</strain>
    </source>
</reference>
<keyword evidence="4" id="KW-1185">Reference proteome</keyword>
<dbReference type="Gene3D" id="1.20.1280.50">
    <property type="match status" value="1"/>
</dbReference>
<dbReference type="InterPro" id="IPR036047">
    <property type="entry name" value="F-box-like_dom_sf"/>
</dbReference>
<comment type="caution">
    <text evidence="3">The sequence shown here is derived from an EMBL/GenBank/DDBJ whole genome shotgun (WGS) entry which is preliminary data.</text>
</comment>
<name>A0AAN7T8X7_9EURO</name>
<dbReference type="Pfam" id="PF12937">
    <property type="entry name" value="F-box-like"/>
    <property type="match status" value="1"/>
</dbReference>
<evidence type="ECO:0000313" key="3">
    <source>
        <dbReference type="EMBL" id="KAK5091086.1"/>
    </source>
</evidence>
<feature type="region of interest" description="Disordered" evidence="1">
    <location>
        <begin position="187"/>
        <end position="208"/>
    </location>
</feature>
<sequence length="491" mass="55250">MGLSIISLPPEILSQVLCRLSHTDLLAFSVTCRDAREHASPQNQLLWQAVFLQIFDDPRHRWDSLTRTVRQAGKDREVGWDWYNELRRRIVALRFVKSSKVAFENSNDPEAESVIEALLDIIDTAKTCPTPSEIQAGRKPEVDDRELSLNLGLLPIPYYFSREFDGLVRGLPASMVRRNAAPKYYEGDTSNARSMPGSWNEERTPGRPTTRLRAALEMEKAVRSAAGSRLHVLCGLTEYEVQDERALGRARRVTYDWTLTNSATDYGPFKNDGSGEIDWRRLEAVCSVVSRQFGNAIRGRMTPPQGFCFSLPYRTLLDPTTPNDWARVQGNWCGTYVFLHWEDLVDFNATSTDRPSLENGPEACGGVMKLELKLDDRIRDDPKLQTRLPICEDLPPLYFSGVSRSYDFQMATGIRGMACLAPGGKEVRWRYIVHYSGGDQWQLEGVQPGGIRSGSVYGLWTSCAHEQGGPVGPFCYAPEELFKPTSVVLVS</sequence>
<protein>
    <recommendedName>
        <fullName evidence="2">F-box domain-containing protein</fullName>
    </recommendedName>
</protein>
<feature type="domain" description="F-box" evidence="2">
    <location>
        <begin position="2"/>
        <end position="50"/>
    </location>
</feature>
<organism evidence="3 4">
    <name type="scientific">Lithohypha guttulata</name>
    <dbReference type="NCBI Taxonomy" id="1690604"/>
    <lineage>
        <taxon>Eukaryota</taxon>
        <taxon>Fungi</taxon>
        <taxon>Dikarya</taxon>
        <taxon>Ascomycota</taxon>
        <taxon>Pezizomycotina</taxon>
        <taxon>Eurotiomycetes</taxon>
        <taxon>Chaetothyriomycetidae</taxon>
        <taxon>Chaetothyriales</taxon>
        <taxon>Trichomeriaceae</taxon>
        <taxon>Lithohypha</taxon>
    </lineage>
</organism>
<proteinExistence type="predicted"/>
<evidence type="ECO:0000259" key="2">
    <source>
        <dbReference type="PROSITE" id="PS50181"/>
    </source>
</evidence>
<evidence type="ECO:0000313" key="4">
    <source>
        <dbReference type="Proteomes" id="UP001309876"/>
    </source>
</evidence>
<dbReference type="EMBL" id="JAVRRJ010000001">
    <property type="protein sequence ID" value="KAK5091086.1"/>
    <property type="molecule type" value="Genomic_DNA"/>
</dbReference>